<evidence type="ECO:0000256" key="4">
    <source>
        <dbReference type="ARBA" id="ARBA00022475"/>
    </source>
</evidence>
<dbReference type="FunFam" id="1.10.3470.10:FF:000001">
    <property type="entry name" value="Vitamin B12 ABC transporter permease BtuC"/>
    <property type="match status" value="1"/>
</dbReference>
<dbReference type="InterPro" id="IPR037294">
    <property type="entry name" value="ABC_BtuC-like"/>
</dbReference>
<evidence type="ECO:0000256" key="2">
    <source>
        <dbReference type="ARBA" id="ARBA00007935"/>
    </source>
</evidence>
<dbReference type="GO" id="GO:0033214">
    <property type="term" value="P:siderophore-iron import into cell"/>
    <property type="evidence" value="ECO:0007669"/>
    <property type="project" value="TreeGrafter"/>
</dbReference>
<evidence type="ECO:0000256" key="8">
    <source>
        <dbReference type="SAM" id="Phobius"/>
    </source>
</evidence>
<dbReference type="Pfam" id="PF01032">
    <property type="entry name" value="FecCD"/>
    <property type="match status" value="1"/>
</dbReference>
<sequence length="328" mass="34325">MKIGSLYGALFAVLLLLSVWHLTTGTIPLDWSLLFYNDGNEATLQQIVFHEIRLPRTLLAASVGAVLGISGAAMQGLLRNPLAEPGLLGVSSAAALGAVLSIYYGGTLSHPLVFLSTAIIGAASAVLLMQVLAGRDASTSTVILAGVAVGAVASSGIALALNFAPNPYATAEIVYWLLGSFANRTMDEWWLAMPCMLVGSVLLWSRAPFLRALTLGERTAQSLGFAIGHERLLMVLAIAISVGAAVAVSGAIGFIGLLVPHLMRPLVAHDPGRLLPVSALTGAALMVAIDIAVQVLAPGRELKLGVLTALLGAPFFFYLVIRERRALW</sequence>
<dbReference type="Gene3D" id="1.10.3470.10">
    <property type="entry name" value="ABC transporter involved in vitamin B12 uptake, BtuC"/>
    <property type="match status" value="1"/>
</dbReference>
<dbReference type="GO" id="GO:0022857">
    <property type="term" value="F:transmembrane transporter activity"/>
    <property type="evidence" value="ECO:0007669"/>
    <property type="project" value="InterPro"/>
</dbReference>
<feature type="transmembrane region" description="Helical" evidence="8">
    <location>
        <begin position="112"/>
        <end position="133"/>
    </location>
</feature>
<evidence type="ECO:0000256" key="5">
    <source>
        <dbReference type="ARBA" id="ARBA00022692"/>
    </source>
</evidence>
<proteinExistence type="inferred from homology"/>
<accession>A0A4R6UVE5</accession>
<feature type="transmembrane region" description="Helical" evidence="8">
    <location>
        <begin position="142"/>
        <end position="164"/>
    </location>
</feature>
<comment type="caution">
    <text evidence="9">The sequence shown here is derived from an EMBL/GenBank/DDBJ whole genome shotgun (WGS) entry which is preliminary data.</text>
</comment>
<keyword evidence="5 8" id="KW-0812">Transmembrane</keyword>
<keyword evidence="7 8" id="KW-0472">Membrane</keyword>
<feature type="transmembrane region" description="Helical" evidence="8">
    <location>
        <begin position="279"/>
        <end position="297"/>
    </location>
</feature>
<feature type="transmembrane region" description="Helical" evidence="8">
    <location>
        <begin position="232"/>
        <end position="259"/>
    </location>
</feature>
<reference evidence="9 10" key="1">
    <citation type="submission" date="2019-03" db="EMBL/GenBank/DDBJ databases">
        <title>Genomic Encyclopedia of Type Strains, Phase IV (KMG-IV): sequencing the most valuable type-strain genomes for metagenomic binning, comparative biology and taxonomic classification.</title>
        <authorList>
            <person name="Goeker M."/>
        </authorList>
    </citation>
    <scope>NUCLEOTIDE SEQUENCE [LARGE SCALE GENOMIC DNA]</scope>
    <source>
        <strain evidence="9 10">DSM 103792</strain>
    </source>
</reference>
<feature type="transmembrane region" description="Helical" evidence="8">
    <location>
        <begin position="189"/>
        <end position="211"/>
    </location>
</feature>
<keyword evidence="6 8" id="KW-1133">Transmembrane helix</keyword>
<feature type="transmembrane region" description="Helical" evidence="8">
    <location>
        <begin position="58"/>
        <end position="78"/>
    </location>
</feature>
<name>A0A4R6UVE5_9GAMM</name>
<evidence type="ECO:0000313" key="9">
    <source>
        <dbReference type="EMBL" id="TDQ51358.1"/>
    </source>
</evidence>
<dbReference type="AlphaFoldDB" id="A0A4R6UVE5"/>
<feature type="transmembrane region" description="Helical" evidence="8">
    <location>
        <begin position="85"/>
        <end position="106"/>
    </location>
</feature>
<comment type="similarity">
    <text evidence="2">Belongs to the binding-protein-dependent transport system permease family. FecCD subfamily.</text>
</comment>
<dbReference type="InterPro" id="IPR000522">
    <property type="entry name" value="ABC_transptr_permease_BtuC"/>
</dbReference>
<dbReference type="GO" id="GO:0005886">
    <property type="term" value="C:plasma membrane"/>
    <property type="evidence" value="ECO:0007669"/>
    <property type="project" value="UniProtKB-SubCell"/>
</dbReference>
<evidence type="ECO:0000256" key="3">
    <source>
        <dbReference type="ARBA" id="ARBA00022448"/>
    </source>
</evidence>
<evidence type="ECO:0000256" key="7">
    <source>
        <dbReference type="ARBA" id="ARBA00023136"/>
    </source>
</evidence>
<dbReference type="Proteomes" id="UP000295375">
    <property type="component" value="Unassembled WGS sequence"/>
</dbReference>
<dbReference type="SUPFAM" id="SSF81345">
    <property type="entry name" value="ABC transporter involved in vitamin B12 uptake, BtuC"/>
    <property type="match status" value="1"/>
</dbReference>
<evidence type="ECO:0000256" key="6">
    <source>
        <dbReference type="ARBA" id="ARBA00022989"/>
    </source>
</evidence>
<dbReference type="PANTHER" id="PTHR30472:SF25">
    <property type="entry name" value="ABC TRANSPORTER PERMEASE PROTEIN MJ0876-RELATED"/>
    <property type="match status" value="1"/>
</dbReference>
<protein>
    <submittedName>
        <fullName evidence="9">Iron complex transport system permease protein</fullName>
    </submittedName>
</protein>
<organism evidence="9 10">
    <name type="scientific">Permianibacter aggregans</name>
    <dbReference type="NCBI Taxonomy" id="1510150"/>
    <lineage>
        <taxon>Bacteria</taxon>
        <taxon>Pseudomonadati</taxon>
        <taxon>Pseudomonadota</taxon>
        <taxon>Gammaproteobacteria</taxon>
        <taxon>Pseudomonadales</taxon>
        <taxon>Pseudomonadaceae</taxon>
        <taxon>Permianibacter</taxon>
    </lineage>
</organism>
<comment type="subcellular location">
    <subcellularLocation>
        <location evidence="1">Cell membrane</location>
        <topology evidence="1">Multi-pass membrane protein</topology>
    </subcellularLocation>
</comment>
<keyword evidence="4" id="KW-1003">Cell membrane</keyword>
<dbReference type="OrthoDB" id="9055647at2"/>
<evidence type="ECO:0000313" key="10">
    <source>
        <dbReference type="Proteomes" id="UP000295375"/>
    </source>
</evidence>
<dbReference type="RefSeq" id="WP_133587277.1">
    <property type="nucleotide sequence ID" value="NZ_CP037953.1"/>
</dbReference>
<gene>
    <name evidence="9" type="ORF">EV696_101332</name>
</gene>
<evidence type="ECO:0000256" key="1">
    <source>
        <dbReference type="ARBA" id="ARBA00004651"/>
    </source>
</evidence>
<keyword evidence="10" id="KW-1185">Reference proteome</keyword>
<feature type="transmembrane region" description="Helical" evidence="8">
    <location>
        <begin position="304"/>
        <end position="321"/>
    </location>
</feature>
<keyword evidence="3" id="KW-0813">Transport</keyword>
<dbReference type="PANTHER" id="PTHR30472">
    <property type="entry name" value="FERRIC ENTEROBACTIN TRANSPORT SYSTEM PERMEASE PROTEIN"/>
    <property type="match status" value="1"/>
</dbReference>
<dbReference type="EMBL" id="SNYM01000001">
    <property type="protein sequence ID" value="TDQ51358.1"/>
    <property type="molecule type" value="Genomic_DNA"/>
</dbReference>
<dbReference type="CDD" id="cd06550">
    <property type="entry name" value="TM_ABC_iron-siderophores_like"/>
    <property type="match status" value="1"/>
</dbReference>